<reference evidence="2 3" key="1">
    <citation type="submission" date="2019-04" db="EMBL/GenBank/DDBJ databases">
        <title>Chromosome genome assembly for Takifugu flavidus.</title>
        <authorList>
            <person name="Xiao S."/>
        </authorList>
    </citation>
    <scope>NUCLEOTIDE SEQUENCE [LARGE SCALE GENOMIC DNA]</scope>
    <source>
        <strain evidence="2">HTHZ2018</strain>
        <tissue evidence="2">Muscle</tissue>
    </source>
</reference>
<proteinExistence type="predicted"/>
<dbReference type="Gene3D" id="3.60.10.10">
    <property type="entry name" value="Endonuclease/exonuclease/phosphatase"/>
    <property type="match status" value="1"/>
</dbReference>
<evidence type="ECO:0000313" key="2">
    <source>
        <dbReference type="EMBL" id="TWW73398.1"/>
    </source>
</evidence>
<dbReference type="AlphaFoldDB" id="A0A5C6P2L4"/>
<dbReference type="GO" id="GO:0003824">
    <property type="term" value="F:catalytic activity"/>
    <property type="evidence" value="ECO:0007669"/>
    <property type="project" value="InterPro"/>
</dbReference>
<feature type="domain" description="Endonuclease/exonuclease/phosphatase" evidence="1">
    <location>
        <begin position="7"/>
        <end position="81"/>
    </location>
</feature>
<dbReference type="SUPFAM" id="SSF56219">
    <property type="entry name" value="DNase I-like"/>
    <property type="match status" value="1"/>
</dbReference>
<dbReference type="Proteomes" id="UP000324091">
    <property type="component" value="Chromosome 15"/>
</dbReference>
<accession>A0A5C6P2L4</accession>
<dbReference type="InterPro" id="IPR005135">
    <property type="entry name" value="Endo/exonuclease/phosphatase"/>
</dbReference>
<dbReference type="InterPro" id="IPR036691">
    <property type="entry name" value="Endo/exonu/phosph_ase_sf"/>
</dbReference>
<comment type="caution">
    <text evidence="2">The sequence shown here is derived from an EMBL/GenBank/DDBJ whole genome shotgun (WGS) entry which is preliminary data.</text>
</comment>
<organism evidence="2 3">
    <name type="scientific">Takifugu flavidus</name>
    <name type="common">sansaifugu</name>
    <dbReference type="NCBI Taxonomy" id="433684"/>
    <lineage>
        <taxon>Eukaryota</taxon>
        <taxon>Metazoa</taxon>
        <taxon>Chordata</taxon>
        <taxon>Craniata</taxon>
        <taxon>Vertebrata</taxon>
        <taxon>Euteleostomi</taxon>
        <taxon>Actinopterygii</taxon>
        <taxon>Neopterygii</taxon>
        <taxon>Teleostei</taxon>
        <taxon>Neoteleostei</taxon>
        <taxon>Acanthomorphata</taxon>
        <taxon>Eupercaria</taxon>
        <taxon>Tetraodontiformes</taxon>
        <taxon>Tetradontoidea</taxon>
        <taxon>Tetraodontidae</taxon>
        <taxon>Takifugu</taxon>
    </lineage>
</organism>
<gene>
    <name evidence="2" type="ORF">D4764_15G0007920</name>
</gene>
<keyword evidence="3" id="KW-1185">Reference proteome</keyword>
<dbReference type="Pfam" id="PF03372">
    <property type="entry name" value="Exo_endo_phos"/>
    <property type="match status" value="1"/>
</dbReference>
<evidence type="ECO:0000259" key="1">
    <source>
        <dbReference type="Pfam" id="PF03372"/>
    </source>
</evidence>
<protein>
    <submittedName>
        <fullName evidence="2">Transposon TX1 uncharacterized 149 kDa protein ORF 2</fullName>
    </submittedName>
</protein>
<sequence length="660" mass="74527">MHTFRVGTLNVNGARDAKKRALVFDTAKRKRVDVMFLQETHSDRNNEADWEKEWEGQALLSHNTSLSGGVGLLFSKSFAPSSLEVEHVVSREKIRFYVLKTVVGPWKSRDTAPVPAVYPQCHAGHTQVDQRSGDGDSGARGDWQLHGDRGCIETLQSKKMALASLLDNQVQGALVRSRIQDITEMDAPSSFFFGLERRRGQNQMIHSLFSSTGQELVEPGQIRRRAVEFFSSLYETEYCGDDGLFDEFCGGLPRQGVLYLPREEGGQGLIHLASRTAAFRIQFVQRFLTGPADLMWRDVARCVFRRVSNLGLDDALFLTDFKFAKLNGLPPFYQSVVKAWALFKVEKRTSSESLYWLLREPTVHGARLDVSAEAPPRLTAALWRTRTLLLQHVVAVAGPDLTGAEAVGSLLGIRSTQAAEGVLRLWRNRLSTRERRILEDYGQGAEPDSEDPFPEIRLVAHLGNLDGPLLRPAKAFSLAAIDKKTIYNNCVRVLNRRGLSNRNTSVWADRLGGDGARPCWRVLYKPPLKKRTGDLQWRILHGAVALNALLSKMNNAVSDRLFIFGAGYKKAARNKWQLLNFICGEAKMAIYISRKNKMAKSGDWEAASVWRCNVRSRLRWEFDFYRMINDLDKFQEIWCHENVLCTVIDNRLVFAQPLVG</sequence>
<evidence type="ECO:0000313" key="3">
    <source>
        <dbReference type="Proteomes" id="UP000324091"/>
    </source>
</evidence>
<name>A0A5C6P2L4_9TELE</name>
<dbReference type="EMBL" id="RHFK02000007">
    <property type="protein sequence ID" value="TWW73398.1"/>
    <property type="molecule type" value="Genomic_DNA"/>
</dbReference>